<evidence type="ECO:0000313" key="3">
    <source>
        <dbReference type="Proteomes" id="UP000438429"/>
    </source>
</evidence>
<dbReference type="EMBL" id="VEVO01000008">
    <property type="protein sequence ID" value="KAF0038386.1"/>
    <property type="molecule type" value="Genomic_DNA"/>
</dbReference>
<dbReference type="Proteomes" id="UP000438429">
    <property type="component" value="Unassembled WGS sequence"/>
</dbReference>
<dbReference type="AlphaFoldDB" id="A0A6A4ST43"/>
<accession>A0A6A4ST43</accession>
<comment type="caution">
    <text evidence="2">The sequence shown here is derived from an EMBL/GenBank/DDBJ whole genome shotgun (WGS) entry which is preliminary data.</text>
</comment>
<organism evidence="2 3">
    <name type="scientific">Scophthalmus maximus</name>
    <name type="common">Turbot</name>
    <name type="synonym">Psetta maxima</name>
    <dbReference type="NCBI Taxonomy" id="52904"/>
    <lineage>
        <taxon>Eukaryota</taxon>
        <taxon>Metazoa</taxon>
        <taxon>Chordata</taxon>
        <taxon>Craniata</taxon>
        <taxon>Vertebrata</taxon>
        <taxon>Euteleostomi</taxon>
        <taxon>Actinopterygii</taxon>
        <taxon>Neopterygii</taxon>
        <taxon>Teleostei</taxon>
        <taxon>Neoteleostei</taxon>
        <taxon>Acanthomorphata</taxon>
        <taxon>Carangaria</taxon>
        <taxon>Pleuronectiformes</taxon>
        <taxon>Pleuronectoidei</taxon>
        <taxon>Scophthalmidae</taxon>
        <taxon>Scophthalmus</taxon>
    </lineage>
</organism>
<protein>
    <submittedName>
        <fullName evidence="2">Uncharacterized protein</fullName>
    </submittedName>
</protein>
<feature type="region of interest" description="Disordered" evidence="1">
    <location>
        <begin position="167"/>
        <end position="189"/>
    </location>
</feature>
<feature type="region of interest" description="Disordered" evidence="1">
    <location>
        <begin position="233"/>
        <end position="256"/>
    </location>
</feature>
<evidence type="ECO:0000256" key="1">
    <source>
        <dbReference type="SAM" id="MobiDB-lite"/>
    </source>
</evidence>
<reference evidence="2 3" key="1">
    <citation type="submission" date="2019-06" db="EMBL/GenBank/DDBJ databases">
        <title>Draft genomes of female and male turbot (Scophthalmus maximus).</title>
        <authorList>
            <person name="Xu H."/>
            <person name="Xu X.-W."/>
            <person name="Shao C."/>
            <person name="Chen S."/>
        </authorList>
    </citation>
    <scope>NUCLEOTIDE SEQUENCE [LARGE SCALE GENOMIC DNA]</scope>
    <source>
        <strain evidence="2">Ysfricsl-2016a</strain>
        <tissue evidence="2">Blood</tissue>
    </source>
</reference>
<name>A0A6A4ST43_SCOMX</name>
<evidence type="ECO:0000313" key="2">
    <source>
        <dbReference type="EMBL" id="KAF0038386.1"/>
    </source>
</evidence>
<sequence length="278" mass="32381">MNDANLSLLIRPICHMHTQKHVHVDSLPSCTRRARRTADRSLRRLRSRWGGRTVDKTFGRCRLSPYFAFRRKLERNIVVTGSSRMRQPPRQVGSAASDSILYWRRDLFTFEERKEQLQVLTPKRLERPQSEVTLLSWRGTWDMPSLGQHIPESGAEEYVERARQLIDENDEENEEEEEEKQRGDNELISLPDNELLRIQRRGAPANRTRSPGYGSSEIHDSSLLRNLMLAHSTPEPTARTDHTPHLRRRRTSRKEALCASARSRVAVIQPRTVRLRHA</sequence>
<feature type="compositionally biased region" description="Acidic residues" evidence="1">
    <location>
        <begin position="167"/>
        <end position="178"/>
    </location>
</feature>
<gene>
    <name evidence="2" type="ORF">F2P81_008870</name>
</gene>
<proteinExistence type="predicted"/>